<dbReference type="InterPro" id="IPR039420">
    <property type="entry name" value="WalR-like"/>
</dbReference>
<organism evidence="10 11">
    <name type="scientific">Chitinophaga sancti</name>
    <dbReference type="NCBI Taxonomy" id="1004"/>
    <lineage>
        <taxon>Bacteria</taxon>
        <taxon>Pseudomonadati</taxon>
        <taxon>Bacteroidota</taxon>
        <taxon>Chitinophagia</taxon>
        <taxon>Chitinophagales</taxon>
        <taxon>Chitinophagaceae</taxon>
        <taxon>Chitinophaga</taxon>
    </lineage>
</organism>
<dbReference type="Gene3D" id="1.10.10.10">
    <property type="entry name" value="Winged helix-like DNA-binding domain superfamily/Winged helix DNA-binding domain"/>
    <property type="match status" value="1"/>
</dbReference>
<keyword evidence="4 7" id="KW-0238">DNA-binding</keyword>
<dbReference type="Pfam" id="PF00072">
    <property type="entry name" value="Response_reg"/>
    <property type="match status" value="1"/>
</dbReference>
<dbReference type="SMART" id="SM00448">
    <property type="entry name" value="REC"/>
    <property type="match status" value="1"/>
</dbReference>
<dbReference type="GO" id="GO:0006355">
    <property type="term" value="P:regulation of DNA-templated transcription"/>
    <property type="evidence" value="ECO:0007669"/>
    <property type="project" value="InterPro"/>
</dbReference>
<dbReference type="PANTHER" id="PTHR48111:SF22">
    <property type="entry name" value="REGULATOR OF RPOS"/>
    <property type="match status" value="1"/>
</dbReference>
<evidence type="ECO:0000259" key="8">
    <source>
        <dbReference type="PROSITE" id="PS50110"/>
    </source>
</evidence>
<sequence length="255" mass="28935">MIKANLFSESGNNPDNCNTEFIQNCPESLYQMKILIVTAEMQLAQDIRRYLEQEDNLCELTADMNEGRSLIGQFSYDCILLDLSFYGEDGLRLLQDLRRGKGSDRVIVISAKNSLEDKVMALKAGADDYLSKPFHLAELSARFEAVTRSRFLKAATHIVFQQLKIDTASRAVYIADRDICLTKTEYELLLFLIINKGNVIAKNTIAEHLNGQSAIHPESYDIIYEHIKNLKRKLVSEGYRIKSVYGSGYKFIACV</sequence>
<feature type="domain" description="OmpR/PhoB-type" evidence="9">
    <location>
        <begin position="155"/>
        <end position="253"/>
    </location>
</feature>
<gene>
    <name evidence="10" type="ORF">SAMN05661012_04510</name>
</gene>
<reference evidence="10 11" key="1">
    <citation type="submission" date="2016-11" db="EMBL/GenBank/DDBJ databases">
        <authorList>
            <person name="Jaros S."/>
            <person name="Januszkiewicz K."/>
            <person name="Wedrychowicz H."/>
        </authorList>
    </citation>
    <scope>NUCLEOTIDE SEQUENCE [LARGE SCALE GENOMIC DNA]</scope>
    <source>
        <strain evidence="10 11">DSM 784</strain>
    </source>
</reference>
<dbReference type="PROSITE" id="PS51755">
    <property type="entry name" value="OMPR_PHOB"/>
    <property type="match status" value="1"/>
</dbReference>
<evidence type="ECO:0000313" key="11">
    <source>
        <dbReference type="Proteomes" id="UP000183788"/>
    </source>
</evidence>
<dbReference type="InterPro" id="IPR036388">
    <property type="entry name" value="WH-like_DNA-bd_sf"/>
</dbReference>
<evidence type="ECO:0000259" key="9">
    <source>
        <dbReference type="PROSITE" id="PS51755"/>
    </source>
</evidence>
<keyword evidence="2" id="KW-0902">Two-component regulatory system</keyword>
<dbReference type="InterPro" id="IPR001789">
    <property type="entry name" value="Sig_transdc_resp-reg_receiver"/>
</dbReference>
<evidence type="ECO:0000256" key="5">
    <source>
        <dbReference type="ARBA" id="ARBA00023163"/>
    </source>
</evidence>
<evidence type="ECO:0000313" key="10">
    <source>
        <dbReference type="EMBL" id="SFW77742.1"/>
    </source>
</evidence>
<dbReference type="CDD" id="cd00383">
    <property type="entry name" value="trans_reg_C"/>
    <property type="match status" value="1"/>
</dbReference>
<dbReference type="Pfam" id="PF00486">
    <property type="entry name" value="Trans_reg_C"/>
    <property type="match status" value="1"/>
</dbReference>
<dbReference type="STRING" id="1004.SAMN05661012_04510"/>
<name>A0A1K1S0A2_9BACT</name>
<keyword evidence="3" id="KW-0805">Transcription regulation</keyword>
<keyword evidence="5" id="KW-0804">Transcription</keyword>
<dbReference type="GO" id="GO:0000156">
    <property type="term" value="F:phosphorelay response regulator activity"/>
    <property type="evidence" value="ECO:0007669"/>
    <property type="project" value="TreeGrafter"/>
</dbReference>
<dbReference type="GO" id="GO:0005829">
    <property type="term" value="C:cytosol"/>
    <property type="evidence" value="ECO:0007669"/>
    <property type="project" value="TreeGrafter"/>
</dbReference>
<evidence type="ECO:0000256" key="3">
    <source>
        <dbReference type="ARBA" id="ARBA00023015"/>
    </source>
</evidence>
<dbReference type="GO" id="GO:0032993">
    <property type="term" value="C:protein-DNA complex"/>
    <property type="evidence" value="ECO:0007669"/>
    <property type="project" value="TreeGrafter"/>
</dbReference>
<dbReference type="InterPro" id="IPR001867">
    <property type="entry name" value="OmpR/PhoB-type_DNA-bd"/>
</dbReference>
<dbReference type="InterPro" id="IPR011006">
    <property type="entry name" value="CheY-like_superfamily"/>
</dbReference>
<dbReference type="EMBL" id="FPIZ01000016">
    <property type="protein sequence ID" value="SFW77742.1"/>
    <property type="molecule type" value="Genomic_DNA"/>
</dbReference>
<dbReference type="GO" id="GO:0000976">
    <property type="term" value="F:transcription cis-regulatory region binding"/>
    <property type="evidence" value="ECO:0007669"/>
    <property type="project" value="TreeGrafter"/>
</dbReference>
<proteinExistence type="predicted"/>
<dbReference type="PANTHER" id="PTHR48111">
    <property type="entry name" value="REGULATOR OF RPOS"/>
    <property type="match status" value="1"/>
</dbReference>
<evidence type="ECO:0000256" key="2">
    <source>
        <dbReference type="ARBA" id="ARBA00023012"/>
    </source>
</evidence>
<feature type="modified residue" description="4-aspartylphosphate" evidence="6">
    <location>
        <position position="82"/>
    </location>
</feature>
<protein>
    <submittedName>
        <fullName evidence="10">DNA-binding response regulator, OmpR family, contains REC and winged-helix (WHTH) domain</fullName>
    </submittedName>
</protein>
<dbReference type="SMART" id="SM00862">
    <property type="entry name" value="Trans_reg_C"/>
    <property type="match status" value="1"/>
</dbReference>
<feature type="domain" description="Response regulatory" evidence="8">
    <location>
        <begin position="33"/>
        <end position="147"/>
    </location>
</feature>
<dbReference type="SUPFAM" id="SSF52172">
    <property type="entry name" value="CheY-like"/>
    <property type="match status" value="1"/>
</dbReference>
<dbReference type="AlphaFoldDB" id="A0A1K1S0A2"/>
<dbReference type="PROSITE" id="PS50110">
    <property type="entry name" value="RESPONSE_REGULATORY"/>
    <property type="match status" value="1"/>
</dbReference>
<evidence type="ECO:0000256" key="4">
    <source>
        <dbReference type="ARBA" id="ARBA00023125"/>
    </source>
</evidence>
<accession>A0A1K1S0A2</accession>
<feature type="DNA-binding region" description="OmpR/PhoB-type" evidence="7">
    <location>
        <begin position="155"/>
        <end position="253"/>
    </location>
</feature>
<keyword evidence="1 6" id="KW-0597">Phosphoprotein</keyword>
<dbReference type="Gene3D" id="3.40.50.2300">
    <property type="match status" value="1"/>
</dbReference>
<evidence type="ECO:0000256" key="7">
    <source>
        <dbReference type="PROSITE-ProRule" id="PRU01091"/>
    </source>
</evidence>
<dbReference type="Proteomes" id="UP000183788">
    <property type="component" value="Unassembled WGS sequence"/>
</dbReference>
<evidence type="ECO:0000256" key="1">
    <source>
        <dbReference type="ARBA" id="ARBA00022553"/>
    </source>
</evidence>
<evidence type="ECO:0000256" key="6">
    <source>
        <dbReference type="PROSITE-ProRule" id="PRU00169"/>
    </source>
</evidence>